<feature type="binding site" evidence="7">
    <location>
        <position position="236"/>
    </location>
    <ligand>
        <name>substrate</name>
    </ligand>
</feature>
<dbReference type="EC" id="1.1.1.49" evidence="7"/>
<feature type="binding site" evidence="7">
    <location>
        <position position="339"/>
    </location>
    <ligand>
        <name>substrate</name>
    </ligand>
</feature>
<protein>
    <recommendedName>
        <fullName evidence="7">Glucose-6-phosphate 1-dehydrogenase</fullName>
        <shortName evidence="7">G6PD</shortName>
        <ecNumber evidence="7">1.1.1.49</ecNumber>
    </recommendedName>
</protein>
<keyword evidence="3 7" id="KW-0313">Glucose metabolism</keyword>
<organism evidence="10 11">
    <name type="scientific">Bombilactobacillus mellifer</name>
    <dbReference type="NCBI Taxonomy" id="1218492"/>
    <lineage>
        <taxon>Bacteria</taxon>
        <taxon>Bacillati</taxon>
        <taxon>Bacillota</taxon>
        <taxon>Bacilli</taxon>
        <taxon>Lactobacillales</taxon>
        <taxon>Lactobacillaceae</taxon>
        <taxon>Bombilactobacillus</taxon>
    </lineage>
</organism>
<evidence type="ECO:0000259" key="9">
    <source>
        <dbReference type="Pfam" id="PF02781"/>
    </source>
</evidence>
<feature type="binding site" evidence="7">
    <location>
        <position position="179"/>
    </location>
    <ligand>
        <name>substrate</name>
    </ligand>
</feature>
<keyword evidence="4 7" id="KW-0521">NADP</keyword>
<dbReference type="GO" id="GO:0006006">
    <property type="term" value="P:glucose metabolic process"/>
    <property type="evidence" value="ECO:0007669"/>
    <property type="project" value="UniProtKB-KW"/>
</dbReference>
<dbReference type="EMBL" id="JXJQ01000005">
    <property type="protein sequence ID" value="KJY62625.1"/>
    <property type="molecule type" value="Genomic_DNA"/>
</dbReference>
<dbReference type="PIRSF" id="PIRSF000110">
    <property type="entry name" value="G6PD"/>
    <property type="match status" value="1"/>
</dbReference>
<dbReference type="InterPro" id="IPR022675">
    <property type="entry name" value="G6P_DH_C"/>
</dbReference>
<dbReference type="PATRIC" id="fig|1218492.5.peg.536"/>
<feature type="binding site" evidence="7">
    <location>
        <position position="183"/>
    </location>
    <ligand>
        <name>substrate</name>
    </ligand>
</feature>
<feature type="domain" description="Glucose-6-phosphate dehydrogenase NAD-binding" evidence="8">
    <location>
        <begin position="10"/>
        <end position="187"/>
    </location>
</feature>
<dbReference type="OrthoDB" id="9802739at2"/>
<keyword evidence="11" id="KW-1185">Reference proteome</keyword>
<evidence type="ECO:0000313" key="10">
    <source>
        <dbReference type="EMBL" id="KJY62625.1"/>
    </source>
</evidence>
<evidence type="ECO:0000256" key="6">
    <source>
        <dbReference type="ARBA" id="ARBA00023277"/>
    </source>
</evidence>
<comment type="caution">
    <text evidence="10">The sequence shown here is derived from an EMBL/GenBank/DDBJ whole genome shotgun (WGS) entry which is preliminary data.</text>
</comment>
<dbReference type="GO" id="GO:0005829">
    <property type="term" value="C:cytosol"/>
    <property type="evidence" value="ECO:0007669"/>
    <property type="project" value="TreeGrafter"/>
</dbReference>
<accession>A0A0F4LVJ0</accession>
<evidence type="ECO:0000256" key="7">
    <source>
        <dbReference type="HAMAP-Rule" id="MF_00966"/>
    </source>
</evidence>
<dbReference type="InterPro" id="IPR001282">
    <property type="entry name" value="G6P_DH"/>
</dbReference>
<name>A0A0F4LVJ0_9LACO</name>
<dbReference type="GO" id="GO:0009051">
    <property type="term" value="P:pentose-phosphate shunt, oxidative branch"/>
    <property type="evidence" value="ECO:0007669"/>
    <property type="project" value="TreeGrafter"/>
</dbReference>
<feature type="domain" description="Glucose-6-phosphate dehydrogenase C-terminal" evidence="9">
    <location>
        <begin position="191"/>
        <end position="487"/>
    </location>
</feature>
<keyword evidence="6 7" id="KW-0119">Carbohydrate metabolism</keyword>
<gene>
    <name evidence="7" type="primary">zwf</name>
    <name evidence="10" type="ORF">JG30_04140</name>
</gene>
<comment type="pathway">
    <text evidence="1 7">Carbohydrate degradation; pentose phosphate pathway; D-ribulose 5-phosphate from D-glucose 6-phosphate (oxidative stage): step 1/3.</text>
</comment>
<dbReference type="GO" id="GO:0004345">
    <property type="term" value="F:glucose-6-phosphate dehydrogenase activity"/>
    <property type="evidence" value="ECO:0007669"/>
    <property type="project" value="UniProtKB-UniRule"/>
</dbReference>
<feature type="binding site" evidence="7">
    <location>
        <position position="149"/>
    </location>
    <ligand>
        <name>NADP(+)</name>
        <dbReference type="ChEBI" id="CHEBI:58349"/>
    </ligand>
</feature>
<dbReference type="InterPro" id="IPR036291">
    <property type="entry name" value="NAD(P)-bd_dom_sf"/>
</dbReference>
<proteinExistence type="inferred from homology"/>
<evidence type="ECO:0000256" key="2">
    <source>
        <dbReference type="ARBA" id="ARBA00009975"/>
    </source>
</evidence>
<evidence type="ECO:0000313" key="11">
    <source>
        <dbReference type="Proteomes" id="UP000033558"/>
    </source>
</evidence>
<feature type="binding site" evidence="7">
    <location>
        <position position="217"/>
    </location>
    <ligand>
        <name>substrate</name>
    </ligand>
</feature>
<feature type="binding site" evidence="7">
    <location>
        <position position="344"/>
    </location>
    <ligand>
        <name>substrate</name>
    </ligand>
</feature>
<dbReference type="NCBIfam" id="TIGR00871">
    <property type="entry name" value="zwf"/>
    <property type="match status" value="1"/>
</dbReference>
<dbReference type="InterPro" id="IPR019796">
    <property type="entry name" value="G6P_DH_AS"/>
</dbReference>
<feature type="active site" description="Proton acceptor" evidence="7">
    <location>
        <position position="241"/>
    </location>
</feature>
<dbReference type="Gene3D" id="3.30.360.10">
    <property type="entry name" value="Dihydrodipicolinate Reductase, domain 2"/>
    <property type="match status" value="1"/>
</dbReference>
<dbReference type="GO" id="GO:0050661">
    <property type="term" value="F:NADP binding"/>
    <property type="evidence" value="ECO:0007669"/>
    <property type="project" value="UniProtKB-UniRule"/>
</dbReference>
<dbReference type="PRINTS" id="PR00079">
    <property type="entry name" value="G6PDHDRGNASE"/>
</dbReference>
<feature type="binding site" evidence="7">
    <location>
        <position position="47"/>
    </location>
    <ligand>
        <name>NADP(+)</name>
        <dbReference type="ChEBI" id="CHEBI:58349"/>
    </ligand>
</feature>
<dbReference type="PANTHER" id="PTHR23429:SF0">
    <property type="entry name" value="GLUCOSE-6-PHOSPHATE 1-DEHYDROGENASE"/>
    <property type="match status" value="1"/>
</dbReference>
<comment type="similarity">
    <text evidence="2 7">Belongs to the glucose-6-phosphate dehydrogenase family.</text>
</comment>
<comment type="catalytic activity">
    <reaction evidence="7">
        <text>D-glucose 6-phosphate + NADP(+) = 6-phospho-D-glucono-1,5-lactone + NADPH + H(+)</text>
        <dbReference type="Rhea" id="RHEA:15841"/>
        <dbReference type="ChEBI" id="CHEBI:15378"/>
        <dbReference type="ChEBI" id="CHEBI:57783"/>
        <dbReference type="ChEBI" id="CHEBI:57955"/>
        <dbReference type="ChEBI" id="CHEBI:58349"/>
        <dbReference type="ChEBI" id="CHEBI:61548"/>
        <dbReference type="EC" id="1.1.1.49"/>
    </reaction>
</comment>
<sequence>MAQEQAVIFIIFGGSGDLAHRKLYPALFKLYTKGYLRQHFAVIGTARRPWSHEYFRQTVSESVANDLGDQAQVASFVQHFYYQSHDVKDANHYVALKKLAQQLNQQYQAQNNQIFYMAIAPQFFGTVAQHVNSEGLLNPDGFNRLVIEKPFGKDLTTARALNDSISATFKEEQIYRIDHYLGKEMIQALPILRFTNPVLEAVWNCHYISNIQITLAEALGVGERAGYYESAGALRDMIQNHALQILALLAMERPTEFTSQAVHQQKEQLFAQLHHYTLSEVDHNFVRGQYDVDRRGYQTAYREADNVPDDSLTETFVAGRIFVDTPRWHNVPFYVRTGKRLRQKATRIDIVFQPETNNIFANYHKQKILPRPTVLTIAIEPRQGLCLTVNGTNPGLGLRNSLQPLSFRQSDGSLANSQEAYEKLLIDILQGDQTNFTNWIEQAYTWQFIDIIRQRWDQITPDFPNYRSNTFGPSKSDQLLAQLGHEWIFGTDSF</sequence>
<dbReference type="Pfam" id="PF02781">
    <property type="entry name" value="G6PD_C"/>
    <property type="match status" value="1"/>
</dbReference>
<dbReference type="InterPro" id="IPR022674">
    <property type="entry name" value="G6P_DH_NAD-bd"/>
</dbReference>
<feature type="binding site" evidence="7">
    <location>
        <begin position="86"/>
        <end position="87"/>
    </location>
    <ligand>
        <name>NADP(+)</name>
        <dbReference type="ChEBI" id="CHEBI:58349"/>
    </ligand>
</feature>
<dbReference type="HOGENOM" id="CLU_013524_5_1_9"/>
<reference evidence="10 11" key="1">
    <citation type="submission" date="2015-01" db="EMBL/GenBank/DDBJ databases">
        <title>Comparative genomics of the lactic acid bacteria isolated from the honey bee gut.</title>
        <authorList>
            <person name="Ellegaard K.M."/>
            <person name="Tamarit D."/>
            <person name="Javelind E."/>
            <person name="Olofsson T."/>
            <person name="Andersson S.G."/>
            <person name="Vasquez A."/>
        </authorList>
    </citation>
    <scope>NUCLEOTIDE SEQUENCE [LARGE SCALE GENOMIC DNA]</scope>
    <source>
        <strain evidence="10 11">Bin4</strain>
    </source>
</reference>
<evidence type="ECO:0000256" key="4">
    <source>
        <dbReference type="ARBA" id="ARBA00022857"/>
    </source>
</evidence>
<dbReference type="Pfam" id="PF00479">
    <property type="entry name" value="G6PD_N"/>
    <property type="match status" value="1"/>
</dbReference>
<dbReference type="SUPFAM" id="SSF51735">
    <property type="entry name" value="NAD(P)-binding Rossmann-fold domains"/>
    <property type="match status" value="1"/>
</dbReference>
<comment type="caution">
    <text evidence="7">Lacks conserved residue(s) required for the propagation of feature annotation.</text>
</comment>
<dbReference type="UniPathway" id="UPA00115">
    <property type="reaction ID" value="UER00408"/>
</dbReference>
<dbReference type="RefSeq" id="WP_046315778.1">
    <property type="nucleotide sequence ID" value="NZ_JBHSZT010000003.1"/>
</dbReference>
<dbReference type="PANTHER" id="PTHR23429">
    <property type="entry name" value="GLUCOSE-6-PHOSPHATE 1-DEHYDROGENASE G6PD"/>
    <property type="match status" value="1"/>
</dbReference>
<evidence type="ECO:0000256" key="5">
    <source>
        <dbReference type="ARBA" id="ARBA00023002"/>
    </source>
</evidence>
<dbReference type="AlphaFoldDB" id="A0A0F4LVJ0"/>
<comment type="function">
    <text evidence="7">Catalyzes the oxidation of glucose 6-phosphate to 6-phosphogluconolactone.</text>
</comment>
<dbReference type="Gene3D" id="3.40.50.720">
    <property type="entry name" value="NAD(P)-binding Rossmann-like Domain"/>
    <property type="match status" value="1"/>
</dbReference>
<evidence type="ECO:0000256" key="1">
    <source>
        <dbReference type="ARBA" id="ARBA00004937"/>
    </source>
</evidence>
<dbReference type="HAMAP" id="MF_00966">
    <property type="entry name" value="G6PD"/>
    <property type="match status" value="1"/>
</dbReference>
<keyword evidence="5 7" id="KW-0560">Oxidoreductase</keyword>
<evidence type="ECO:0000259" key="8">
    <source>
        <dbReference type="Pfam" id="PF00479"/>
    </source>
</evidence>
<dbReference type="SUPFAM" id="SSF55347">
    <property type="entry name" value="Glyceraldehyde-3-phosphate dehydrogenase-like, C-terminal domain"/>
    <property type="match status" value="1"/>
</dbReference>
<dbReference type="PROSITE" id="PS00069">
    <property type="entry name" value="G6P_DEHYDROGENASE"/>
    <property type="match status" value="1"/>
</dbReference>
<dbReference type="Proteomes" id="UP000033558">
    <property type="component" value="Unassembled WGS sequence"/>
</dbReference>
<dbReference type="STRING" id="1218492.JG30_04140"/>
<evidence type="ECO:0000256" key="3">
    <source>
        <dbReference type="ARBA" id="ARBA00022526"/>
    </source>
</evidence>